<organism evidence="1 2">
    <name type="scientific">Cutaneotrichosporon cavernicola</name>
    <dbReference type="NCBI Taxonomy" id="279322"/>
    <lineage>
        <taxon>Eukaryota</taxon>
        <taxon>Fungi</taxon>
        <taxon>Dikarya</taxon>
        <taxon>Basidiomycota</taxon>
        <taxon>Agaricomycotina</taxon>
        <taxon>Tremellomycetes</taxon>
        <taxon>Trichosporonales</taxon>
        <taxon>Trichosporonaceae</taxon>
        <taxon>Cutaneotrichosporon</taxon>
    </lineage>
</organism>
<reference evidence="1" key="1">
    <citation type="journal article" date="2023" name="BMC Genomics">
        <title>Chromosome-level genome assemblies of Cutaneotrichosporon spp. (Trichosporonales, Basidiomycota) reveal imbalanced evolution between nucleotide sequences and chromosome synteny.</title>
        <authorList>
            <person name="Kobayashi Y."/>
            <person name="Kayamori A."/>
            <person name="Aoki K."/>
            <person name="Shiwa Y."/>
            <person name="Matsutani M."/>
            <person name="Fujita N."/>
            <person name="Sugita T."/>
            <person name="Iwasaki W."/>
            <person name="Tanaka N."/>
            <person name="Takashima M."/>
        </authorList>
    </citation>
    <scope>NUCLEOTIDE SEQUENCE</scope>
    <source>
        <strain evidence="1">HIS019</strain>
    </source>
</reference>
<dbReference type="KEGG" id="ccac:CcaHIS019_0701070"/>
<protein>
    <recommendedName>
        <fullName evidence="3">F-box domain-containing protein</fullName>
    </recommendedName>
</protein>
<gene>
    <name evidence="1" type="ORF">CcaverHIS019_0701070</name>
</gene>
<evidence type="ECO:0000313" key="2">
    <source>
        <dbReference type="Proteomes" id="UP001233271"/>
    </source>
</evidence>
<accession>A0AA48L9S6</accession>
<keyword evidence="2" id="KW-1185">Reference proteome</keyword>
<dbReference type="AlphaFoldDB" id="A0AA48L9S6"/>
<dbReference type="EMBL" id="AP028218">
    <property type="protein sequence ID" value="BEI94535.1"/>
    <property type="molecule type" value="Genomic_DNA"/>
</dbReference>
<proteinExistence type="predicted"/>
<dbReference type="RefSeq" id="XP_060459800.1">
    <property type="nucleotide sequence ID" value="XM_060603514.1"/>
</dbReference>
<dbReference type="Proteomes" id="UP001233271">
    <property type="component" value="Chromosome 7a"/>
</dbReference>
<evidence type="ECO:0000313" key="1">
    <source>
        <dbReference type="EMBL" id="BEI94535.1"/>
    </source>
</evidence>
<sequence>MLPNRKVLDSTAFPHVFERIIDLAPFEVLLTLRFVSRATRTRVDKLLWRHVAMGTPGNWDCCDLTEPFPPYNSLPREEREGPMFGDPVLDENWVPDTVPAGIPINRINWEKETERRRRVRLDWGVRNDIRVVDNFGGNENTAFDFPDAVVRYIWPTFDIGTAKSFVYYIRLPQTLISHLHFHMPSSLLAERVIFRSLVDIPVIEERLFSWVPLCMNHRPRDALNLKMKSLAYVFEVFKDGPGRKVEEEKLAGAIKGLDVAVGAVLSLGLKVTIAGLERIPLHALGFAPTTSHESVCDVIRSAVAESARKHLAIYADDDPTLIPTFDEAMTGFTICTFEEWAATADPAEVAKPDIDPNFLGNPTYVESHVAPQLPFNPMGPRDNGVYGHDPSDSDFSDNDMAFDGGFLDDDDFDEVWEDDEDEDGFPGVINIIGS</sequence>
<name>A0AA48L9S6_9TREE</name>
<dbReference type="GeneID" id="85498405"/>
<evidence type="ECO:0008006" key="3">
    <source>
        <dbReference type="Google" id="ProtNLM"/>
    </source>
</evidence>